<keyword evidence="2" id="KW-0229">DNA integration</keyword>
<dbReference type="Gene3D" id="1.10.443.10">
    <property type="entry name" value="Intergrase catalytic core"/>
    <property type="match status" value="1"/>
</dbReference>
<evidence type="ECO:0000259" key="6">
    <source>
        <dbReference type="PROSITE" id="PS51898"/>
    </source>
</evidence>
<feature type="domain" description="Tyr recombinase" evidence="6">
    <location>
        <begin position="170"/>
        <end position="357"/>
    </location>
</feature>
<dbReference type="InterPro" id="IPR050090">
    <property type="entry name" value="Tyrosine_recombinase_XerCD"/>
</dbReference>
<dbReference type="GO" id="GO:0003677">
    <property type="term" value="F:DNA binding"/>
    <property type="evidence" value="ECO:0007669"/>
    <property type="project" value="UniProtKB-UniRule"/>
</dbReference>
<keyword evidence="9" id="KW-1185">Reference proteome</keyword>
<dbReference type="InterPro" id="IPR044068">
    <property type="entry name" value="CB"/>
</dbReference>
<keyword evidence="3 5" id="KW-0238">DNA-binding</keyword>
<dbReference type="InterPro" id="IPR002104">
    <property type="entry name" value="Integrase_catalytic"/>
</dbReference>
<evidence type="ECO:0000259" key="7">
    <source>
        <dbReference type="PROSITE" id="PS51900"/>
    </source>
</evidence>
<sequence length="367" mass="41488">MATIRERTNKHGKPRYTAEVRLKGYKPQTATFTRLTDAKKWIQDTESAIRDGRHFKTSEAKKHTVAEMIERYLSSAGLTKVQDEHTGLHLRRWNDEIGHMLLADVTADTLTLIKDKLLNETVRTGQKRSPTTTLRYMASLSKVFNTAVKSWGWLEDSPMRNIEKPKAAKGRVRFLDDDERERLAKACKESANPLLYPAFILALSTGMRQAETMNLYWGKAPANPPLEGAWGVVHLEQDCIILHQTKNAEKRRIPLTGLALQLLKDMGKVRRIDSPLIFPSHKDPQKPIDLKQPWLKAIAEAKITGFTWHDIRHTTASYLAMNGASLAEIAEILGHKTLQMVQRYSHLSDSHVSNVLASMNAKILGSV</sequence>
<evidence type="ECO:0000256" key="3">
    <source>
        <dbReference type="ARBA" id="ARBA00023125"/>
    </source>
</evidence>
<proteinExistence type="inferred from homology"/>
<evidence type="ECO:0000256" key="4">
    <source>
        <dbReference type="ARBA" id="ARBA00023172"/>
    </source>
</evidence>
<evidence type="ECO:0000313" key="8">
    <source>
        <dbReference type="EMBL" id="AMK79073.1"/>
    </source>
</evidence>
<evidence type="ECO:0000256" key="1">
    <source>
        <dbReference type="ARBA" id="ARBA00008857"/>
    </source>
</evidence>
<dbReference type="EMBL" id="CP014476">
    <property type="protein sequence ID" value="AMK79073.1"/>
    <property type="molecule type" value="Genomic_DNA"/>
</dbReference>
<keyword evidence="4" id="KW-0233">DNA recombination</keyword>
<dbReference type="KEGG" id="mdn:JT25_021740"/>
<dbReference type="Gene3D" id="1.10.150.130">
    <property type="match status" value="1"/>
</dbReference>
<dbReference type="PANTHER" id="PTHR30349:SF64">
    <property type="entry name" value="PROPHAGE INTEGRASE INTD-RELATED"/>
    <property type="match status" value="1"/>
</dbReference>
<gene>
    <name evidence="8" type="ORF">JT25_021740</name>
</gene>
<comment type="similarity">
    <text evidence="1">Belongs to the 'phage' integrase family.</text>
</comment>
<dbReference type="SUPFAM" id="SSF56349">
    <property type="entry name" value="DNA breaking-rejoining enzymes"/>
    <property type="match status" value="1"/>
</dbReference>
<dbReference type="InterPro" id="IPR011010">
    <property type="entry name" value="DNA_brk_join_enz"/>
</dbReference>
<dbReference type="STRING" id="1538553.JT25_021740"/>
<dbReference type="GO" id="GO:0006310">
    <property type="term" value="P:DNA recombination"/>
    <property type="evidence" value="ECO:0007669"/>
    <property type="project" value="UniProtKB-KW"/>
</dbReference>
<dbReference type="OrthoDB" id="9057547at2"/>
<dbReference type="Proteomes" id="UP000030512">
    <property type="component" value="Chromosome"/>
</dbReference>
<dbReference type="GO" id="GO:0015074">
    <property type="term" value="P:DNA integration"/>
    <property type="evidence" value="ECO:0007669"/>
    <property type="project" value="UniProtKB-KW"/>
</dbReference>
<dbReference type="InterPro" id="IPR013762">
    <property type="entry name" value="Integrase-like_cat_sf"/>
</dbReference>
<dbReference type="InterPro" id="IPR010998">
    <property type="entry name" value="Integrase_recombinase_N"/>
</dbReference>
<organism evidence="8 9">
    <name type="scientific">Methylomonas denitrificans</name>
    <dbReference type="NCBI Taxonomy" id="1538553"/>
    <lineage>
        <taxon>Bacteria</taxon>
        <taxon>Pseudomonadati</taxon>
        <taxon>Pseudomonadota</taxon>
        <taxon>Gammaproteobacteria</taxon>
        <taxon>Methylococcales</taxon>
        <taxon>Methylococcaceae</taxon>
        <taxon>Methylomonas</taxon>
    </lineage>
</organism>
<accession>A0A140E6P9</accession>
<dbReference type="RefSeq" id="WP_036277746.1">
    <property type="nucleotide sequence ID" value="NZ_CP014476.1"/>
</dbReference>
<name>A0A140E6P9_9GAMM</name>
<evidence type="ECO:0000256" key="5">
    <source>
        <dbReference type="PROSITE-ProRule" id="PRU01248"/>
    </source>
</evidence>
<dbReference type="CDD" id="cd00796">
    <property type="entry name" value="INT_Rci_Hp1_C"/>
    <property type="match status" value="1"/>
</dbReference>
<dbReference type="PROSITE" id="PS51898">
    <property type="entry name" value="TYR_RECOMBINASE"/>
    <property type="match status" value="1"/>
</dbReference>
<evidence type="ECO:0000313" key="9">
    <source>
        <dbReference type="Proteomes" id="UP000030512"/>
    </source>
</evidence>
<evidence type="ECO:0000256" key="2">
    <source>
        <dbReference type="ARBA" id="ARBA00022908"/>
    </source>
</evidence>
<feature type="domain" description="Core-binding (CB)" evidence="7">
    <location>
        <begin position="63"/>
        <end position="148"/>
    </location>
</feature>
<protein>
    <submittedName>
        <fullName evidence="8">Integrase</fullName>
    </submittedName>
</protein>
<dbReference type="AlphaFoldDB" id="A0A140E6P9"/>
<reference evidence="8 9" key="1">
    <citation type="journal article" date="2015" name="Environ. Microbiol.">
        <title>Methane oxidation coupled to nitrate reduction under hypoxia by the Gammaproteobacterium Methylomonas denitrificans, sp. nov. type strain FJG1.</title>
        <authorList>
            <person name="Kits K.D."/>
            <person name="Klotz M.G."/>
            <person name="Stein L.Y."/>
        </authorList>
    </citation>
    <scope>NUCLEOTIDE SEQUENCE [LARGE SCALE GENOMIC DNA]</scope>
    <source>
        <strain evidence="8 9">FJG1</strain>
    </source>
</reference>
<dbReference type="PANTHER" id="PTHR30349">
    <property type="entry name" value="PHAGE INTEGRASE-RELATED"/>
    <property type="match status" value="1"/>
</dbReference>
<dbReference type="Pfam" id="PF00589">
    <property type="entry name" value="Phage_integrase"/>
    <property type="match status" value="1"/>
</dbReference>
<dbReference type="PROSITE" id="PS51900">
    <property type="entry name" value="CB"/>
    <property type="match status" value="1"/>
</dbReference>